<dbReference type="RefSeq" id="WP_108601718.1">
    <property type="nucleotide sequence ID" value="NZ_CP026604.1"/>
</dbReference>
<dbReference type="Proteomes" id="UP000244441">
    <property type="component" value="Chromosome"/>
</dbReference>
<evidence type="ECO:0000313" key="5">
    <source>
        <dbReference type="EMBL" id="AWB65643.1"/>
    </source>
</evidence>
<proteinExistence type="predicted"/>
<dbReference type="SUPFAM" id="SSF53822">
    <property type="entry name" value="Periplasmic binding protein-like I"/>
    <property type="match status" value="1"/>
</dbReference>
<dbReference type="Gene3D" id="1.10.260.40">
    <property type="entry name" value="lambda repressor-like DNA-binding domains"/>
    <property type="match status" value="1"/>
</dbReference>
<dbReference type="InterPro" id="IPR010982">
    <property type="entry name" value="Lambda_DNA-bd_dom_sf"/>
</dbReference>
<reference evidence="5 6" key="1">
    <citation type="submission" date="2018-01" db="EMBL/GenBank/DDBJ databases">
        <title>Genome sequence of a Cantenovulum-like bacteria.</title>
        <authorList>
            <person name="Tan W.R."/>
            <person name="Lau N.-S."/>
            <person name="Go F."/>
            <person name="Amirul A.-A.A."/>
        </authorList>
    </citation>
    <scope>NUCLEOTIDE SEQUENCE [LARGE SCALE GENOMIC DNA]</scope>
    <source>
        <strain evidence="5 6">CCB-QB4</strain>
    </source>
</reference>
<keyword evidence="1" id="KW-0805">Transcription regulation</keyword>
<organism evidence="5 6">
    <name type="scientific">Saccharobesus litoralis</name>
    <dbReference type="NCBI Taxonomy" id="2172099"/>
    <lineage>
        <taxon>Bacteria</taxon>
        <taxon>Pseudomonadati</taxon>
        <taxon>Pseudomonadota</taxon>
        <taxon>Gammaproteobacteria</taxon>
        <taxon>Alteromonadales</taxon>
        <taxon>Alteromonadaceae</taxon>
        <taxon>Saccharobesus</taxon>
    </lineage>
</organism>
<feature type="domain" description="HTH lacI-type" evidence="4">
    <location>
        <begin position="2"/>
        <end position="56"/>
    </location>
</feature>
<dbReference type="KEGG" id="cate:C2869_03970"/>
<dbReference type="PRINTS" id="PR00036">
    <property type="entry name" value="HTHLACI"/>
</dbReference>
<dbReference type="SMART" id="SM00354">
    <property type="entry name" value="HTH_LACI"/>
    <property type="match status" value="1"/>
</dbReference>
<dbReference type="Gene3D" id="3.40.50.2300">
    <property type="match status" value="2"/>
</dbReference>
<evidence type="ECO:0000256" key="2">
    <source>
        <dbReference type="ARBA" id="ARBA00023125"/>
    </source>
</evidence>
<dbReference type="CDD" id="cd01392">
    <property type="entry name" value="HTH_LacI"/>
    <property type="match status" value="1"/>
</dbReference>
<gene>
    <name evidence="5" type="ORF">C2869_03970</name>
</gene>
<evidence type="ECO:0000256" key="3">
    <source>
        <dbReference type="ARBA" id="ARBA00023163"/>
    </source>
</evidence>
<dbReference type="OrthoDB" id="9798934at2"/>
<dbReference type="Pfam" id="PF13377">
    <property type="entry name" value="Peripla_BP_3"/>
    <property type="match status" value="1"/>
</dbReference>
<sequence length="335" mass="36421">MATLKDVAREAGVSTATVSRVVCGKDMVTPGLKNKVEKALKKTGYRPNQTARALVNQRTSLLGLIVPDLSLSFYGTLAAGVLQTCKSKGYKVIVNNSFREPEAELDAIADLQEQGCQHILLHSLYGDESVLTELCQRIPGLVILNRFIPSLAEHCVSLDNVTGGRLIAQHVLEQGRRQIAVINSSSPLADPVERLRGIQQSCEAHGVELAANAVAYTEPSIEGGKQAIELLLNSQQVFDAVLAYNDNMALGAMNALLDKGYQVPKDIAVTGFDDLFFASTCRPGLTTMHYPIKEMAAYAAKLSFDLVNRRGDVKHKRHLFVPSLVSRGSVCCDWL</sequence>
<dbReference type="InterPro" id="IPR000843">
    <property type="entry name" value="HTH_LacI"/>
</dbReference>
<evidence type="ECO:0000259" key="4">
    <source>
        <dbReference type="PROSITE" id="PS50932"/>
    </source>
</evidence>
<keyword evidence="2 5" id="KW-0238">DNA-binding</keyword>
<dbReference type="PROSITE" id="PS00356">
    <property type="entry name" value="HTH_LACI_1"/>
    <property type="match status" value="1"/>
</dbReference>
<dbReference type="AlphaFoldDB" id="A0A2S0VN44"/>
<dbReference type="PROSITE" id="PS50932">
    <property type="entry name" value="HTH_LACI_2"/>
    <property type="match status" value="1"/>
</dbReference>
<protein>
    <submittedName>
        <fullName evidence="5">DNA-binding transcriptional regulator GalS</fullName>
    </submittedName>
</protein>
<name>A0A2S0VN44_9ALTE</name>
<dbReference type="GO" id="GO:0003700">
    <property type="term" value="F:DNA-binding transcription factor activity"/>
    <property type="evidence" value="ECO:0007669"/>
    <property type="project" value="TreeGrafter"/>
</dbReference>
<dbReference type="PANTHER" id="PTHR30146">
    <property type="entry name" value="LACI-RELATED TRANSCRIPTIONAL REPRESSOR"/>
    <property type="match status" value="1"/>
</dbReference>
<dbReference type="Pfam" id="PF00356">
    <property type="entry name" value="LacI"/>
    <property type="match status" value="1"/>
</dbReference>
<keyword evidence="6" id="KW-1185">Reference proteome</keyword>
<evidence type="ECO:0000313" key="6">
    <source>
        <dbReference type="Proteomes" id="UP000244441"/>
    </source>
</evidence>
<dbReference type="GO" id="GO:0000976">
    <property type="term" value="F:transcription cis-regulatory region binding"/>
    <property type="evidence" value="ECO:0007669"/>
    <property type="project" value="TreeGrafter"/>
</dbReference>
<dbReference type="CDD" id="cd06270">
    <property type="entry name" value="PBP1_GalS-like"/>
    <property type="match status" value="1"/>
</dbReference>
<dbReference type="InterPro" id="IPR046335">
    <property type="entry name" value="LacI/GalR-like_sensor"/>
</dbReference>
<dbReference type="InterPro" id="IPR028082">
    <property type="entry name" value="Peripla_BP_I"/>
</dbReference>
<keyword evidence="3" id="KW-0804">Transcription</keyword>
<dbReference type="EMBL" id="CP026604">
    <property type="protein sequence ID" value="AWB65643.1"/>
    <property type="molecule type" value="Genomic_DNA"/>
</dbReference>
<dbReference type="PANTHER" id="PTHR30146:SF109">
    <property type="entry name" value="HTH-TYPE TRANSCRIPTIONAL REGULATOR GALS"/>
    <property type="match status" value="1"/>
</dbReference>
<evidence type="ECO:0000256" key="1">
    <source>
        <dbReference type="ARBA" id="ARBA00023015"/>
    </source>
</evidence>
<accession>A0A2S0VN44</accession>
<dbReference type="SUPFAM" id="SSF47413">
    <property type="entry name" value="lambda repressor-like DNA-binding domains"/>
    <property type="match status" value="1"/>
</dbReference>